<keyword evidence="5" id="KW-1185">Reference proteome</keyword>
<dbReference type="InterPro" id="IPR023214">
    <property type="entry name" value="HAD_sf"/>
</dbReference>
<dbReference type="RefSeq" id="WP_123422386.1">
    <property type="nucleotide sequence ID" value="NZ_JBLXEP010000003.1"/>
</dbReference>
<evidence type="ECO:0000313" key="4">
    <source>
        <dbReference type="EMBL" id="ROQ22475.1"/>
    </source>
</evidence>
<dbReference type="GO" id="GO:0009279">
    <property type="term" value="C:cell outer membrane"/>
    <property type="evidence" value="ECO:0007669"/>
    <property type="project" value="InterPro"/>
</dbReference>
<dbReference type="PANTHER" id="PTHR31284">
    <property type="entry name" value="ACID PHOSPHATASE-LIKE PROTEIN"/>
    <property type="match status" value="1"/>
</dbReference>
<protein>
    <submittedName>
        <fullName evidence="4">5'-nucleotidase (Lipoprotein e(P4) family)</fullName>
    </submittedName>
</protein>
<dbReference type="Pfam" id="PF03767">
    <property type="entry name" value="Acid_phosphat_B"/>
    <property type="match status" value="1"/>
</dbReference>
<dbReference type="Proteomes" id="UP000268033">
    <property type="component" value="Unassembled WGS sequence"/>
</dbReference>
<evidence type="ECO:0000256" key="1">
    <source>
        <dbReference type="ARBA" id="ARBA00022723"/>
    </source>
</evidence>
<accession>A0A3N1P1Z4</accession>
<dbReference type="SUPFAM" id="SSF56784">
    <property type="entry name" value="HAD-like"/>
    <property type="match status" value="1"/>
</dbReference>
<keyword evidence="4" id="KW-0449">Lipoprotein</keyword>
<dbReference type="PIRSF" id="PIRSF019271">
    <property type="entry name" value="Acid_Ptase_C"/>
    <property type="match status" value="1"/>
</dbReference>
<organism evidence="4 5">
    <name type="scientific">Gallaecimonas pentaromativorans</name>
    <dbReference type="NCBI Taxonomy" id="584787"/>
    <lineage>
        <taxon>Bacteria</taxon>
        <taxon>Pseudomonadati</taxon>
        <taxon>Pseudomonadota</taxon>
        <taxon>Gammaproteobacteria</taxon>
        <taxon>Enterobacterales</taxon>
        <taxon>Gallaecimonadaceae</taxon>
        <taxon>Gallaecimonas</taxon>
    </lineage>
</organism>
<dbReference type="CDD" id="cd07534">
    <property type="entry name" value="HAD_CAP"/>
    <property type="match status" value="1"/>
</dbReference>
<keyword evidence="1" id="KW-0479">Metal-binding</keyword>
<evidence type="ECO:0000256" key="2">
    <source>
        <dbReference type="ARBA" id="ARBA00022729"/>
    </source>
</evidence>
<dbReference type="PANTHER" id="PTHR31284:SF10">
    <property type="entry name" value="ACID PHOSPHATASE-LIKE PROTEIN"/>
    <property type="match status" value="1"/>
</dbReference>
<dbReference type="STRING" id="584787.GCA_001247655_01026"/>
<sequence length="266" mass="29462">MKLRVLALLPLLASTAVFAKTAPAPVDLAVQNTQAVLWMQRSGEYRALCYQAFNMAKLAFDKARAANKGKLAVMVDLDETMLDNSPYAGWQIKHQQGYNQTTWDQWVNSIQTAALPGAVDFANYVDSHGGTMFYVSNRSDRTFDATAANLKKDGFPKVTKTTLRLKTTTSDKAPRLEAIQSEGYQVVLMMGDNLNDFPDLGTYHQLNAERNDAVDTNQAAFGSQFILLPNPSYGDWEPGLGKDYYQLDDAGKAKLRSDSLKAWDGK</sequence>
<reference evidence="4 5" key="1">
    <citation type="submission" date="2018-11" db="EMBL/GenBank/DDBJ databases">
        <title>Genomic Encyclopedia of Type Strains, Phase IV (KMG-IV): sequencing the most valuable type-strain genomes for metagenomic binning, comparative biology and taxonomic classification.</title>
        <authorList>
            <person name="Goeker M."/>
        </authorList>
    </citation>
    <scope>NUCLEOTIDE SEQUENCE [LARGE SCALE GENOMIC DNA]</scope>
    <source>
        <strain evidence="4 5">DSM 21945</strain>
    </source>
</reference>
<dbReference type="Gene3D" id="3.40.50.1000">
    <property type="entry name" value="HAD superfamily/HAD-like"/>
    <property type="match status" value="1"/>
</dbReference>
<feature type="signal peptide" evidence="3">
    <location>
        <begin position="1"/>
        <end position="19"/>
    </location>
</feature>
<comment type="caution">
    <text evidence="4">The sequence shown here is derived from an EMBL/GenBank/DDBJ whole genome shotgun (WGS) entry which is preliminary data.</text>
</comment>
<feature type="chain" id="PRO_5018240653" evidence="3">
    <location>
        <begin position="20"/>
        <end position="266"/>
    </location>
</feature>
<dbReference type="InterPro" id="IPR005519">
    <property type="entry name" value="Acid_phosphat_B-like"/>
</dbReference>
<keyword evidence="2 3" id="KW-0732">Signal</keyword>
<dbReference type="InterPro" id="IPR036412">
    <property type="entry name" value="HAD-like_sf"/>
</dbReference>
<dbReference type="NCBIfam" id="TIGR01533">
    <property type="entry name" value="lipo_e_P4"/>
    <property type="match status" value="1"/>
</dbReference>
<name>A0A3N1P1Z4_9GAMM</name>
<dbReference type="SFLD" id="SFLDG01125">
    <property type="entry name" value="C1.1:_Acid_Phosphatase_Like"/>
    <property type="match status" value="1"/>
</dbReference>
<dbReference type="AlphaFoldDB" id="A0A3N1P1Z4"/>
<evidence type="ECO:0000313" key="5">
    <source>
        <dbReference type="Proteomes" id="UP000268033"/>
    </source>
</evidence>
<evidence type="ECO:0000256" key="3">
    <source>
        <dbReference type="SAM" id="SignalP"/>
    </source>
</evidence>
<gene>
    <name evidence="4" type="ORF">EDC28_110119</name>
</gene>
<dbReference type="GO" id="GO:0046872">
    <property type="term" value="F:metal ion binding"/>
    <property type="evidence" value="ECO:0007669"/>
    <property type="project" value="UniProtKB-KW"/>
</dbReference>
<proteinExistence type="predicted"/>
<dbReference type="SFLD" id="SFLDS00003">
    <property type="entry name" value="Haloacid_Dehalogenase"/>
    <property type="match status" value="1"/>
</dbReference>
<dbReference type="InterPro" id="IPR006423">
    <property type="entry name" value="Lipo_e_P4"/>
</dbReference>
<dbReference type="EMBL" id="RJUL01000010">
    <property type="protein sequence ID" value="ROQ22475.1"/>
    <property type="molecule type" value="Genomic_DNA"/>
</dbReference>